<dbReference type="EMBL" id="CADILE010000003">
    <property type="protein sequence ID" value="CAB3842734.1"/>
    <property type="molecule type" value="Genomic_DNA"/>
</dbReference>
<dbReference type="InterPro" id="IPR007893">
    <property type="entry name" value="Spore_coat_U/FanG"/>
</dbReference>
<accession>A0A6S7CQY4</accession>
<dbReference type="SMART" id="SM00972">
    <property type="entry name" value="SCPU"/>
    <property type="match status" value="2"/>
</dbReference>
<sequence>MKSILLILSLLLGASAAADARATSCSLGAATTGTVNFGAVNPLLSADTFADSNSVAVTCNFTALAFGARLCFSAGVGTTSPSTAARALGAGSYRMNYNLYTDSGHSQVWSNATTSAPTSVLLAGPVLTTGPASTSFSYYAKLPGGQTTVSTIGNANTLYSETYSTTVRVDIAWGLLSTLLVNCPIAAPSQTLFVPLTVQATVQKNCSVNTASNLTFPPQGLLNQAVTGSGQITVRCTNNNAFAVAINGGTVANNVMARKMKHATAADTVGYQLYQDANYATVWGDGVTGGTTFNGTGTGANQAFTVYGRVPAQATPRPGNYSDTVLVTITF</sequence>
<feature type="chain" id="PRO_5028812453" description="Spore coat protein U/FanG domain-containing protein" evidence="1">
    <location>
        <begin position="21"/>
        <end position="331"/>
    </location>
</feature>
<dbReference type="InterPro" id="IPR053167">
    <property type="entry name" value="Spore_coat_component"/>
</dbReference>
<evidence type="ECO:0000313" key="3">
    <source>
        <dbReference type="EMBL" id="CAB3842734.1"/>
    </source>
</evidence>
<name>A0A6S7CQY4_9BURK</name>
<feature type="domain" description="Spore coat protein U/FanG" evidence="2">
    <location>
        <begin position="195"/>
        <end position="328"/>
    </location>
</feature>
<dbReference type="Pfam" id="PF05229">
    <property type="entry name" value="SCPU"/>
    <property type="match status" value="2"/>
</dbReference>
<evidence type="ECO:0000256" key="1">
    <source>
        <dbReference type="SAM" id="SignalP"/>
    </source>
</evidence>
<feature type="domain" description="Spore coat protein U/FanG" evidence="2">
    <location>
        <begin position="16"/>
        <end position="148"/>
    </location>
</feature>
<organism evidence="3 4">
    <name type="scientific">Achromobacter ruhlandii</name>
    <dbReference type="NCBI Taxonomy" id="72557"/>
    <lineage>
        <taxon>Bacteria</taxon>
        <taxon>Pseudomonadati</taxon>
        <taxon>Pseudomonadota</taxon>
        <taxon>Betaproteobacteria</taxon>
        <taxon>Burkholderiales</taxon>
        <taxon>Alcaligenaceae</taxon>
        <taxon>Achromobacter</taxon>
    </lineage>
</organism>
<dbReference type="RefSeq" id="WP_175183129.1">
    <property type="nucleotide sequence ID" value="NZ_CADILE010000003.1"/>
</dbReference>
<dbReference type="AlphaFoldDB" id="A0A6S7CQY4"/>
<dbReference type="Proteomes" id="UP000494122">
    <property type="component" value="Unassembled WGS sequence"/>
</dbReference>
<dbReference type="PANTHER" id="PTHR37089">
    <property type="entry name" value="PROTEIN U-RELATED"/>
    <property type="match status" value="1"/>
</dbReference>
<proteinExistence type="predicted"/>
<dbReference type="PANTHER" id="PTHR37089:SF3">
    <property type="entry name" value="EXPORTED PROTEIN"/>
    <property type="match status" value="1"/>
</dbReference>
<feature type="signal peptide" evidence="1">
    <location>
        <begin position="1"/>
        <end position="20"/>
    </location>
</feature>
<keyword evidence="1" id="KW-0732">Signal</keyword>
<protein>
    <recommendedName>
        <fullName evidence="2">Spore coat protein U/FanG domain-containing protein</fullName>
    </recommendedName>
</protein>
<reference evidence="3 4" key="1">
    <citation type="submission" date="2020-04" db="EMBL/GenBank/DDBJ databases">
        <authorList>
            <person name="De Canck E."/>
        </authorList>
    </citation>
    <scope>NUCLEOTIDE SEQUENCE [LARGE SCALE GENOMIC DNA]</scope>
    <source>
        <strain evidence="3 4">LMG 3328</strain>
    </source>
</reference>
<gene>
    <name evidence="3" type="ORF">LMG3328_01355</name>
</gene>
<evidence type="ECO:0000313" key="4">
    <source>
        <dbReference type="Proteomes" id="UP000494122"/>
    </source>
</evidence>
<evidence type="ECO:0000259" key="2">
    <source>
        <dbReference type="Pfam" id="PF05229"/>
    </source>
</evidence>